<feature type="region of interest" description="Disordered" evidence="1">
    <location>
        <begin position="108"/>
        <end position="137"/>
    </location>
</feature>
<keyword evidence="2" id="KW-0812">Transmembrane</keyword>
<evidence type="ECO:0008006" key="5">
    <source>
        <dbReference type="Google" id="ProtNLM"/>
    </source>
</evidence>
<name>A0ABQ3FRW8_9GAMM</name>
<evidence type="ECO:0000256" key="2">
    <source>
        <dbReference type="SAM" id="Phobius"/>
    </source>
</evidence>
<dbReference type="EMBL" id="BMZM01000006">
    <property type="protein sequence ID" value="GHC34509.1"/>
    <property type="molecule type" value="Genomic_DNA"/>
</dbReference>
<keyword evidence="4" id="KW-1185">Reference proteome</keyword>
<dbReference type="Gene3D" id="1.10.10.10">
    <property type="entry name" value="Winged helix-like DNA-binding domain superfamily/Winged helix DNA-binding domain"/>
    <property type="match status" value="1"/>
</dbReference>
<keyword evidence="2" id="KW-1133">Transmembrane helix</keyword>
<proteinExistence type="predicted"/>
<protein>
    <recommendedName>
        <fullName evidence="5">HTH luxR-type domain-containing protein</fullName>
    </recommendedName>
</protein>
<evidence type="ECO:0000256" key="1">
    <source>
        <dbReference type="SAM" id="MobiDB-lite"/>
    </source>
</evidence>
<evidence type="ECO:0000313" key="4">
    <source>
        <dbReference type="Proteomes" id="UP000604243"/>
    </source>
</evidence>
<dbReference type="Proteomes" id="UP000604243">
    <property type="component" value="Unassembled WGS sequence"/>
</dbReference>
<feature type="compositionally biased region" description="Polar residues" evidence="1">
    <location>
        <begin position="108"/>
        <end position="118"/>
    </location>
</feature>
<feature type="transmembrane region" description="Helical" evidence="2">
    <location>
        <begin position="74"/>
        <end position="98"/>
    </location>
</feature>
<sequence length="144" mass="15650">MSDARLTGDDVIGLPGQNLLPDEQLVLTWLADGRKPSEIEQALNITRVEMRQIESNITAKLGARSKSHMIARAFVLNVLAPRALCLILAIASGGAGFVDHMSATRVPQRSRTPVSSARITRIRRDNTNGGGDLPDIDSVMMRYA</sequence>
<gene>
    <name evidence="3" type="ORF">GCM10010082_31470</name>
</gene>
<comment type="caution">
    <text evidence="3">The sequence shown here is derived from an EMBL/GenBank/DDBJ whole genome shotgun (WGS) entry which is preliminary data.</text>
</comment>
<dbReference type="InterPro" id="IPR036388">
    <property type="entry name" value="WH-like_DNA-bd_sf"/>
</dbReference>
<dbReference type="InterPro" id="IPR016032">
    <property type="entry name" value="Sig_transdc_resp-reg_C-effctor"/>
</dbReference>
<dbReference type="SUPFAM" id="SSF46894">
    <property type="entry name" value="C-terminal effector domain of the bipartite response regulators"/>
    <property type="match status" value="1"/>
</dbReference>
<dbReference type="RefSeq" id="WP_189520012.1">
    <property type="nucleotide sequence ID" value="NZ_BMZM01000006.1"/>
</dbReference>
<keyword evidence="2" id="KW-0472">Membrane</keyword>
<organism evidence="3 4">
    <name type="scientific">Kushneria pakistanensis</name>
    <dbReference type="NCBI Taxonomy" id="1508770"/>
    <lineage>
        <taxon>Bacteria</taxon>
        <taxon>Pseudomonadati</taxon>
        <taxon>Pseudomonadota</taxon>
        <taxon>Gammaproteobacteria</taxon>
        <taxon>Oceanospirillales</taxon>
        <taxon>Halomonadaceae</taxon>
        <taxon>Kushneria</taxon>
    </lineage>
</organism>
<reference evidence="4" key="1">
    <citation type="journal article" date="2019" name="Int. J. Syst. Evol. Microbiol.">
        <title>The Global Catalogue of Microorganisms (GCM) 10K type strain sequencing project: providing services to taxonomists for standard genome sequencing and annotation.</title>
        <authorList>
            <consortium name="The Broad Institute Genomics Platform"/>
            <consortium name="The Broad Institute Genome Sequencing Center for Infectious Disease"/>
            <person name="Wu L."/>
            <person name="Ma J."/>
        </authorList>
    </citation>
    <scope>NUCLEOTIDE SEQUENCE [LARGE SCALE GENOMIC DNA]</scope>
    <source>
        <strain evidence="4">KCTC 42082</strain>
    </source>
</reference>
<evidence type="ECO:0000313" key="3">
    <source>
        <dbReference type="EMBL" id="GHC34509.1"/>
    </source>
</evidence>
<accession>A0ABQ3FRW8</accession>